<name>A0A2H0VIY3_9BACT</name>
<organism evidence="5 6">
    <name type="scientific">Candidatus Colwellbacteria bacterium CG10_big_fil_rev_8_21_14_0_10_42_22</name>
    <dbReference type="NCBI Taxonomy" id="1974540"/>
    <lineage>
        <taxon>Bacteria</taxon>
        <taxon>Candidatus Colwelliibacteriota</taxon>
    </lineage>
</organism>
<dbReference type="SUPFAM" id="SSF52317">
    <property type="entry name" value="Class I glutamine amidotransferase-like"/>
    <property type="match status" value="1"/>
</dbReference>
<accession>A0A2H0VIY3</accession>
<dbReference type="InterPro" id="IPR029062">
    <property type="entry name" value="Class_I_gatase-like"/>
</dbReference>
<keyword evidence="4" id="KW-0720">Serine protease</keyword>
<evidence type="ECO:0008006" key="7">
    <source>
        <dbReference type="Google" id="ProtNLM"/>
    </source>
</evidence>
<dbReference type="InterPro" id="IPR005320">
    <property type="entry name" value="Peptidase_S51"/>
</dbReference>
<dbReference type="GO" id="GO:0006508">
    <property type="term" value="P:proteolysis"/>
    <property type="evidence" value="ECO:0007669"/>
    <property type="project" value="UniProtKB-KW"/>
</dbReference>
<gene>
    <name evidence="5" type="ORF">COT89_00045</name>
</gene>
<evidence type="ECO:0000256" key="4">
    <source>
        <dbReference type="ARBA" id="ARBA00022825"/>
    </source>
</evidence>
<keyword evidence="2" id="KW-0645">Protease</keyword>
<dbReference type="Pfam" id="PF03575">
    <property type="entry name" value="Peptidase_S51"/>
    <property type="match status" value="1"/>
</dbReference>
<evidence type="ECO:0000313" key="5">
    <source>
        <dbReference type="EMBL" id="PIR98270.1"/>
    </source>
</evidence>
<keyword evidence="3" id="KW-0378">Hydrolase</keyword>
<dbReference type="Proteomes" id="UP000231466">
    <property type="component" value="Unassembled WGS sequence"/>
</dbReference>
<dbReference type="GO" id="GO:0008236">
    <property type="term" value="F:serine-type peptidase activity"/>
    <property type="evidence" value="ECO:0007669"/>
    <property type="project" value="UniProtKB-KW"/>
</dbReference>
<sequence>MVLYLSSNGFPTRTQFKQLVGKKYNEAKVGFIMNAVDWRKPAERRVRYAKTAKRFKGFGIKPELLDLRKFYDREPKSLLKKLQQYDLLWVRGGNTFFLRYVMNRSGFDRVIKEALKGGLVYAGESAGSLVMGPTIKYIDSADDPSVVPKVIWRGIGLVDTVPLPHWGTRRYGSVLEETFRALKRDGVKVARFVDGEAMLVTDKGWRRVKANRYWR</sequence>
<dbReference type="EMBL" id="PFAH01000001">
    <property type="protein sequence ID" value="PIR98270.1"/>
    <property type="molecule type" value="Genomic_DNA"/>
</dbReference>
<reference evidence="6" key="1">
    <citation type="submission" date="2017-09" db="EMBL/GenBank/DDBJ databases">
        <title>Depth-based differentiation of microbial function through sediment-hosted aquifers and enrichment of novel symbionts in the deep terrestrial subsurface.</title>
        <authorList>
            <person name="Probst A.J."/>
            <person name="Ladd B."/>
            <person name="Jarett J.K."/>
            <person name="Geller-Mcgrath D.E."/>
            <person name="Sieber C.M.K."/>
            <person name="Emerson J.B."/>
            <person name="Anantharaman K."/>
            <person name="Thomas B.C."/>
            <person name="Malmstrom R."/>
            <person name="Stieglmeier M."/>
            <person name="Klingl A."/>
            <person name="Woyke T."/>
            <person name="Ryan C.M."/>
            <person name="Banfield J.F."/>
        </authorList>
    </citation>
    <scope>NUCLEOTIDE SEQUENCE [LARGE SCALE GENOMIC DNA]</scope>
</reference>
<dbReference type="PANTHER" id="PTHR20842">
    <property type="entry name" value="PROTEASE S51 ALPHA-ASPARTYL DIPEPTIDASE"/>
    <property type="match status" value="1"/>
</dbReference>
<comment type="similarity">
    <text evidence="1">Belongs to the peptidase S51 family.</text>
</comment>
<evidence type="ECO:0000256" key="3">
    <source>
        <dbReference type="ARBA" id="ARBA00022801"/>
    </source>
</evidence>
<protein>
    <recommendedName>
        <fullName evidence="7">Peptidase</fullName>
    </recommendedName>
</protein>
<dbReference type="PANTHER" id="PTHR20842:SF0">
    <property type="entry name" value="ALPHA-ASPARTYL DIPEPTIDASE"/>
    <property type="match status" value="1"/>
</dbReference>
<evidence type="ECO:0000313" key="6">
    <source>
        <dbReference type="Proteomes" id="UP000231466"/>
    </source>
</evidence>
<evidence type="ECO:0000256" key="1">
    <source>
        <dbReference type="ARBA" id="ARBA00006534"/>
    </source>
</evidence>
<dbReference type="AlphaFoldDB" id="A0A2H0VIY3"/>
<comment type="caution">
    <text evidence="5">The sequence shown here is derived from an EMBL/GenBank/DDBJ whole genome shotgun (WGS) entry which is preliminary data.</text>
</comment>
<proteinExistence type="inferred from homology"/>
<dbReference type="Gene3D" id="3.40.50.880">
    <property type="match status" value="1"/>
</dbReference>
<evidence type="ECO:0000256" key="2">
    <source>
        <dbReference type="ARBA" id="ARBA00022670"/>
    </source>
</evidence>